<comment type="caution">
    <text evidence="1">The sequence shown here is derived from an EMBL/GenBank/DDBJ whole genome shotgun (WGS) entry which is preliminary data.</text>
</comment>
<evidence type="ECO:0000313" key="2">
    <source>
        <dbReference type="Proteomes" id="UP001420932"/>
    </source>
</evidence>
<accession>A0AAP0JJW5</accession>
<proteinExistence type="predicted"/>
<evidence type="ECO:0000313" key="1">
    <source>
        <dbReference type="EMBL" id="KAK9135411.1"/>
    </source>
</evidence>
<dbReference type="EMBL" id="JBBNAF010000006">
    <property type="protein sequence ID" value="KAK9135411.1"/>
    <property type="molecule type" value="Genomic_DNA"/>
</dbReference>
<reference evidence="1 2" key="1">
    <citation type="submission" date="2024-01" db="EMBL/GenBank/DDBJ databases">
        <title>Genome assemblies of Stephania.</title>
        <authorList>
            <person name="Yang L."/>
        </authorList>
    </citation>
    <scope>NUCLEOTIDE SEQUENCE [LARGE SCALE GENOMIC DNA]</scope>
    <source>
        <strain evidence="1">YNDBR</strain>
        <tissue evidence="1">Leaf</tissue>
    </source>
</reference>
<dbReference type="AlphaFoldDB" id="A0AAP0JJW5"/>
<organism evidence="1 2">
    <name type="scientific">Stephania yunnanensis</name>
    <dbReference type="NCBI Taxonomy" id="152371"/>
    <lineage>
        <taxon>Eukaryota</taxon>
        <taxon>Viridiplantae</taxon>
        <taxon>Streptophyta</taxon>
        <taxon>Embryophyta</taxon>
        <taxon>Tracheophyta</taxon>
        <taxon>Spermatophyta</taxon>
        <taxon>Magnoliopsida</taxon>
        <taxon>Ranunculales</taxon>
        <taxon>Menispermaceae</taxon>
        <taxon>Menispermoideae</taxon>
        <taxon>Cissampelideae</taxon>
        <taxon>Stephania</taxon>
    </lineage>
</organism>
<sequence>MCLQWRIQLSKFFALPSFVVPFSSRHLHFNTIYFDNRSRKGKNDYLQFLLL</sequence>
<protein>
    <submittedName>
        <fullName evidence="1">Uncharacterized protein</fullName>
    </submittedName>
</protein>
<gene>
    <name evidence="1" type="ORF">Syun_014741</name>
</gene>
<dbReference type="Proteomes" id="UP001420932">
    <property type="component" value="Unassembled WGS sequence"/>
</dbReference>
<name>A0AAP0JJW5_9MAGN</name>
<keyword evidence="2" id="KW-1185">Reference proteome</keyword>